<organism evidence="1 2">
    <name type="scientific">Pelagomonas calceolata</name>
    <dbReference type="NCBI Taxonomy" id="35677"/>
    <lineage>
        <taxon>Eukaryota</taxon>
        <taxon>Sar</taxon>
        <taxon>Stramenopiles</taxon>
        <taxon>Ochrophyta</taxon>
        <taxon>Pelagophyceae</taxon>
        <taxon>Pelagomonadales</taxon>
        <taxon>Pelagomonadaceae</taxon>
        <taxon>Pelagomonas</taxon>
    </lineage>
</organism>
<reference evidence="1" key="1">
    <citation type="submission" date="2021-11" db="EMBL/GenBank/DDBJ databases">
        <authorList>
            <consortium name="Genoscope - CEA"/>
            <person name="William W."/>
        </authorList>
    </citation>
    <scope>NUCLEOTIDE SEQUENCE</scope>
</reference>
<dbReference type="AlphaFoldDB" id="A0A8J2SY99"/>
<dbReference type="EMBL" id="CAKKNE010000006">
    <property type="protein sequence ID" value="CAH0379637.1"/>
    <property type="molecule type" value="Genomic_DNA"/>
</dbReference>
<protein>
    <submittedName>
        <fullName evidence="1">Uncharacterized protein</fullName>
    </submittedName>
</protein>
<proteinExistence type="predicted"/>
<sequence>MAECTMSREQRDALDTRVRHMLDLCVRLKELIGTYETDDEGYFLLDERGDVKRADAADDSTVTTSAAAGVRGAGSSVAVEALRLVLQHVCHADHVALSARPDAPATCFAVRYWERSMEVADGHGDCGPALTSEAAALKLCRREAHRMDRMCGVGYGATQLGAADSWLWRVQAELGTIVFKVVELEVHGGTIEDVVSYMDLRTLAALRVVVGPDESIGKLFNAVVTLRETKTPRVLHAVVHSTDIGFNIARVFKGATDAARSISLDCRTERPYPMDVLRLAAAAKSAYNEVEAQLFKGCVVGPARRSSKDYQHRLQMKKDIRRSLPFSFDVPLFKLLDSVPFDATCFLKRPDGAYDEDDEDYVDEDAFVAVRPLDLVAEVRATSNWGSSLADGVGTLEYPKTRVVCSRAAR</sequence>
<dbReference type="Proteomes" id="UP000789595">
    <property type="component" value="Unassembled WGS sequence"/>
</dbReference>
<keyword evidence="2" id="KW-1185">Reference proteome</keyword>
<evidence type="ECO:0000313" key="1">
    <source>
        <dbReference type="EMBL" id="CAH0379637.1"/>
    </source>
</evidence>
<name>A0A8J2SY99_9STRA</name>
<evidence type="ECO:0000313" key="2">
    <source>
        <dbReference type="Proteomes" id="UP000789595"/>
    </source>
</evidence>
<accession>A0A8J2SY99</accession>
<comment type="caution">
    <text evidence="1">The sequence shown here is derived from an EMBL/GenBank/DDBJ whole genome shotgun (WGS) entry which is preliminary data.</text>
</comment>
<gene>
    <name evidence="1" type="ORF">PECAL_6P12640</name>
</gene>